<organism evidence="1 2">
    <name type="scientific">Engelhardtia mirabilis</name>
    <dbReference type="NCBI Taxonomy" id="2528011"/>
    <lineage>
        <taxon>Bacteria</taxon>
        <taxon>Pseudomonadati</taxon>
        <taxon>Planctomycetota</taxon>
        <taxon>Planctomycetia</taxon>
        <taxon>Planctomycetia incertae sedis</taxon>
        <taxon>Engelhardtia</taxon>
    </lineage>
</organism>
<evidence type="ECO:0000313" key="2">
    <source>
        <dbReference type="Proteomes" id="UP000316921"/>
    </source>
</evidence>
<keyword evidence="2" id="KW-1185">Reference proteome</keyword>
<gene>
    <name evidence="1" type="ORF">Pla133_13090</name>
</gene>
<protein>
    <submittedName>
        <fullName evidence="1">Uncharacterized protein</fullName>
    </submittedName>
</protein>
<accession>A0A518BH45</accession>
<sequence>MLRWIRSEVRSGVQWAILGGDIVKVPACQLQWMVTCVLVFSGFCVKEADAQVIDFETFPAGGSTGDMEEISNQYMQSAGVSFAIVDSEEKFVRYPLIAKVGPPLTAFYGCPGEDQPLPGQGVGQSFLTDDDQLGYTGSLLVTYADPVVEASGVILDVDIHSTGQFEEWTVIARNAAGATVDFDVISAPVGPAYSCSAGGFLGPGDSLAFQWTLRSPAMIAEIQSILIEFTGNATAVGLAFDNFSPSSVGAAATSYGCEVNPVGSLTVLAGSSSVGDVVVFGVDNPFGTQSVGSLPLVLLSLAADAAFPCGTQFPGLGMAGAGAPGEVLIDLGSANLVKPFLFNALWAGPGSPAPVLAAFPEAPELVGLKVYAQGVILDQSPSSAVPIGLTNGMAIVVGG</sequence>
<dbReference type="EMBL" id="CP036287">
    <property type="protein sequence ID" value="QDU66243.1"/>
    <property type="molecule type" value="Genomic_DNA"/>
</dbReference>
<proteinExistence type="predicted"/>
<dbReference type="AlphaFoldDB" id="A0A518BH45"/>
<dbReference type="Proteomes" id="UP000316921">
    <property type="component" value="Chromosome"/>
</dbReference>
<dbReference type="KEGG" id="pbap:Pla133_13090"/>
<name>A0A518BH45_9BACT</name>
<evidence type="ECO:0000313" key="1">
    <source>
        <dbReference type="EMBL" id="QDU66243.1"/>
    </source>
</evidence>
<reference evidence="1 2" key="1">
    <citation type="submission" date="2019-02" db="EMBL/GenBank/DDBJ databases">
        <title>Deep-cultivation of Planctomycetes and their phenomic and genomic characterization uncovers novel biology.</title>
        <authorList>
            <person name="Wiegand S."/>
            <person name="Jogler M."/>
            <person name="Boedeker C."/>
            <person name="Pinto D."/>
            <person name="Vollmers J."/>
            <person name="Rivas-Marin E."/>
            <person name="Kohn T."/>
            <person name="Peeters S.H."/>
            <person name="Heuer A."/>
            <person name="Rast P."/>
            <person name="Oberbeckmann S."/>
            <person name="Bunk B."/>
            <person name="Jeske O."/>
            <person name="Meyerdierks A."/>
            <person name="Storesund J.E."/>
            <person name="Kallscheuer N."/>
            <person name="Luecker S."/>
            <person name="Lage O.M."/>
            <person name="Pohl T."/>
            <person name="Merkel B.J."/>
            <person name="Hornburger P."/>
            <person name="Mueller R.-W."/>
            <person name="Bruemmer F."/>
            <person name="Labrenz M."/>
            <person name="Spormann A.M."/>
            <person name="Op den Camp H."/>
            <person name="Overmann J."/>
            <person name="Amann R."/>
            <person name="Jetten M.S.M."/>
            <person name="Mascher T."/>
            <person name="Medema M.H."/>
            <person name="Devos D.P."/>
            <person name="Kaster A.-K."/>
            <person name="Ovreas L."/>
            <person name="Rohde M."/>
            <person name="Galperin M.Y."/>
            <person name="Jogler C."/>
        </authorList>
    </citation>
    <scope>NUCLEOTIDE SEQUENCE [LARGE SCALE GENOMIC DNA]</scope>
    <source>
        <strain evidence="1 2">Pla133</strain>
    </source>
</reference>